<comment type="caution">
    <text evidence="1">The sequence shown here is derived from an EMBL/GenBank/DDBJ whole genome shotgun (WGS) entry which is preliminary data.</text>
</comment>
<evidence type="ECO:0000313" key="1">
    <source>
        <dbReference type="EMBL" id="TFY97740.1"/>
    </source>
</evidence>
<evidence type="ECO:0000313" key="2">
    <source>
        <dbReference type="Proteomes" id="UP000297839"/>
    </source>
</evidence>
<proteinExistence type="predicted"/>
<organism evidence="1 2">
    <name type="scientific">Ramlibacter humi</name>
    <dbReference type="NCBI Taxonomy" id="2530451"/>
    <lineage>
        <taxon>Bacteria</taxon>
        <taxon>Pseudomonadati</taxon>
        <taxon>Pseudomonadota</taxon>
        <taxon>Betaproteobacteria</taxon>
        <taxon>Burkholderiales</taxon>
        <taxon>Comamonadaceae</taxon>
        <taxon>Ramlibacter</taxon>
    </lineage>
</organism>
<sequence length="162" mass="17698">MNSADILWFKTQFAPAMRAAVAGTPLTADFLTAIACQETGSIWARLRRDGLAPALIASLCVGDTLDDDRGRKAFPRNYFLDREWATFEGSLRCCVDELRRALDRLGFATRVALTDLELAAVGIAYNTGGYNPAKGLKQGYFDGQRHCGEAVFDYLRAAHSAG</sequence>
<dbReference type="RefSeq" id="WP_135251293.1">
    <property type="nucleotide sequence ID" value="NZ_SMLK01000007.1"/>
</dbReference>
<dbReference type="EMBL" id="SMLK01000007">
    <property type="protein sequence ID" value="TFY97740.1"/>
    <property type="molecule type" value="Genomic_DNA"/>
</dbReference>
<name>A0A4Z0BG24_9BURK</name>
<accession>A0A4Z0BG24</accession>
<keyword evidence="2" id="KW-1185">Reference proteome</keyword>
<dbReference type="OrthoDB" id="9798982at2"/>
<gene>
    <name evidence="1" type="ORF">EZ216_18665</name>
</gene>
<dbReference type="Proteomes" id="UP000297839">
    <property type="component" value="Unassembled WGS sequence"/>
</dbReference>
<reference evidence="1 2" key="1">
    <citation type="submission" date="2019-03" db="EMBL/GenBank/DDBJ databases">
        <title>Ramlibacter sp. 18x22-1, whole genome shotgun sequence.</title>
        <authorList>
            <person name="Zhang X."/>
            <person name="Feng G."/>
            <person name="Zhu H."/>
        </authorList>
    </citation>
    <scope>NUCLEOTIDE SEQUENCE [LARGE SCALE GENOMIC DNA]</scope>
    <source>
        <strain evidence="1 2">18x22-1</strain>
    </source>
</reference>
<dbReference type="AlphaFoldDB" id="A0A4Z0BG24"/>
<protein>
    <submittedName>
        <fullName evidence="1">Uncharacterized protein</fullName>
    </submittedName>
</protein>